<sequence>MDDFRWSRIARRLPGRTDNEIKNYWRTHLRKRAQGHRAGEEEEEDQVVQGPREGTGVKPDFSIEFHFDSRFSSDFECVGGEDQEATSTNSMNVFPLSVSEMEHDEALASNWASEITNDFVALHPLEEYDPSGYGYGYCSASNCNFWEFCAGSLWDL</sequence>
<evidence type="ECO:0000256" key="7">
    <source>
        <dbReference type="SAM" id="MobiDB-lite"/>
    </source>
</evidence>
<protein>
    <submittedName>
        <fullName evidence="10">Uncharacterized protein</fullName>
    </submittedName>
</protein>
<gene>
    <name evidence="10" type="ORF">H6P81_001284</name>
</gene>
<dbReference type="GO" id="GO:0003700">
    <property type="term" value="F:DNA-binding transcription factor activity"/>
    <property type="evidence" value="ECO:0007669"/>
    <property type="project" value="InterPro"/>
</dbReference>
<dbReference type="Pfam" id="PF00249">
    <property type="entry name" value="Myb_DNA-binding"/>
    <property type="match status" value="1"/>
</dbReference>
<keyword evidence="3" id="KW-0805">Transcription regulation</keyword>
<dbReference type="AlphaFoldDB" id="A0AAV7F9M8"/>
<dbReference type="InterPro" id="IPR009057">
    <property type="entry name" value="Homeodomain-like_sf"/>
</dbReference>
<evidence type="ECO:0000256" key="5">
    <source>
        <dbReference type="ARBA" id="ARBA00023163"/>
    </source>
</evidence>
<dbReference type="CDD" id="cd00167">
    <property type="entry name" value="SANT"/>
    <property type="match status" value="1"/>
</dbReference>
<evidence type="ECO:0000259" key="9">
    <source>
        <dbReference type="PROSITE" id="PS51294"/>
    </source>
</evidence>
<dbReference type="PANTHER" id="PTHR45675">
    <property type="entry name" value="MYB TRANSCRIPTION FACTOR-RELATED-RELATED"/>
    <property type="match status" value="1"/>
</dbReference>
<dbReference type="InterPro" id="IPR044676">
    <property type="entry name" value="EOBI/EOBII-like_plant"/>
</dbReference>
<dbReference type="InterPro" id="IPR017930">
    <property type="entry name" value="Myb_dom"/>
</dbReference>
<keyword evidence="5" id="KW-0804">Transcription</keyword>
<feature type="region of interest" description="Disordered" evidence="7">
    <location>
        <begin position="32"/>
        <end position="58"/>
    </location>
</feature>
<evidence type="ECO:0000256" key="2">
    <source>
        <dbReference type="ARBA" id="ARBA00022737"/>
    </source>
</evidence>
<dbReference type="EMBL" id="JAINDJ010000002">
    <property type="protein sequence ID" value="KAG9456776.1"/>
    <property type="molecule type" value="Genomic_DNA"/>
</dbReference>
<proteinExistence type="predicted"/>
<evidence type="ECO:0000259" key="8">
    <source>
        <dbReference type="PROSITE" id="PS50090"/>
    </source>
</evidence>
<comment type="caution">
    <text evidence="10">The sequence shown here is derived from an EMBL/GenBank/DDBJ whole genome shotgun (WGS) entry which is preliminary data.</text>
</comment>
<evidence type="ECO:0000313" key="11">
    <source>
        <dbReference type="Proteomes" id="UP000825729"/>
    </source>
</evidence>
<evidence type="ECO:0000256" key="6">
    <source>
        <dbReference type="ARBA" id="ARBA00023242"/>
    </source>
</evidence>
<keyword evidence="2" id="KW-0677">Repeat</keyword>
<keyword evidence="4" id="KW-0238">DNA-binding</keyword>
<keyword evidence="11" id="KW-1185">Reference proteome</keyword>
<dbReference type="Gene3D" id="1.10.10.60">
    <property type="entry name" value="Homeodomain-like"/>
    <property type="match status" value="1"/>
</dbReference>
<evidence type="ECO:0000256" key="3">
    <source>
        <dbReference type="ARBA" id="ARBA00023015"/>
    </source>
</evidence>
<evidence type="ECO:0000256" key="4">
    <source>
        <dbReference type="ARBA" id="ARBA00023125"/>
    </source>
</evidence>
<dbReference type="PROSITE" id="PS50090">
    <property type="entry name" value="MYB_LIKE"/>
    <property type="match status" value="1"/>
</dbReference>
<evidence type="ECO:0000313" key="10">
    <source>
        <dbReference type="EMBL" id="KAG9456776.1"/>
    </source>
</evidence>
<dbReference type="PROSITE" id="PS51294">
    <property type="entry name" value="HTH_MYB"/>
    <property type="match status" value="1"/>
</dbReference>
<dbReference type="GO" id="GO:0005634">
    <property type="term" value="C:nucleus"/>
    <property type="evidence" value="ECO:0007669"/>
    <property type="project" value="UniProtKB-SubCell"/>
</dbReference>
<feature type="domain" description="HTH myb-type" evidence="9">
    <location>
        <begin position="1"/>
        <end position="33"/>
    </location>
</feature>
<feature type="domain" description="Myb-like" evidence="8">
    <location>
        <begin position="1"/>
        <end position="29"/>
    </location>
</feature>
<organism evidence="10 11">
    <name type="scientific">Aristolochia fimbriata</name>
    <name type="common">White veined hardy Dutchman's pipe vine</name>
    <dbReference type="NCBI Taxonomy" id="158543"/>
    <lineage>
        <taxon>Eukaryota</taxon>
        <taxon>Viridiplantae</taxon>
        <taxon>Streptophyta</taxon>
        <taxon>Embryophyta</taxon>
        <taxon>Tracheophyta</taxon>
        <taxon>Spermatophyta</taxon>
        <taxon>Magnoliopsida</taxon>
        <taxon>Magnoliidae</taxon>
        <taxon>Piperales</taxon>
        <taxon>Aristolochiaceae</taxon>
        <taxon>Aristolochia</taxon>
    </lineage>
</organism>
<dbReference type="InterPro" id="IPR001005">
    <property type="entry name" value="SANT/Myb"/>
</dbReference>
<evidence type="ECO:0000256" key="1">
    <source>
        <dbReference type="ARBA" id="ARBA00004123"/>
    </source>
</evidence>
<dbReference type="Proteomes" id="UP000825729">
    <property type="component" value="Unassembled WGS sequence"/>
</dbReference>
<keyword evidence="6" id="KW-0539">Nucleus</keyword>
<dbReference type="GO" id="GO:0043565">
    <property type="term" value="F:sequence-specific DNA binding"/>
    <property type="evidence" value="ECO:0007669"/>
    <property type="project" value="InterPro"/>
</dbReference>
<dbReference type="SUPFAM" id="SSF46689">
    <property type="entry name" value="Homeodomain-like"/>
    <property type="match status" value="1"/>
</dbReference>
<comment type="subcellular location">
    <subcellularLocation>
        <location evidence="1">Nucleus</location>
    </subcellularLocation>
</comment>
<name>A0AAV7F9M8_ARIFI</name>
<reference evidence="10 11" key="1">
    <citation type="submission" date="2021-07" db="EMBL/GenBank/DDBJ databases">
        <title>The Aristolochia fimbriata genome: insights into angiosperm evolution, floral development and chemical biosynthesis.</title>
        <authorList>
            <person name="Jiao Y."/>
        </authorList>
    </citation>
    <scope>NUCLEOTIDE SEQUENCE [LARGE SCALE GENOMIC DNA]</scope>
    <source>
        <strain evidence="10">IBCAS-2021</strain>
        <tissue evidence="10">Leaf</tissue>
    </source>
</reference>
<accession>A0AAV7F9M8</accession>